<keyword evidence="2" id="KW-1185">Reference proteome</keyword>
<comment type="caution">
    <text evidence="1">The sequence shown here is derived from an EMBL/GenBank/DDBJ whole genome shotgun (WGS) entry which is preliminary data.</text>
</comment>
<sequence>MVMHGFHATYRFNINQVPSEEYWTTTTYLRTDPPIIKRPIRRPKVQSRKRDPVEVLIEGDKLKNTFKADGGGDSWQEHSTAHNQNEVANTEGPSNRFRVKQPIRRCSQRSSSQPHSNICLTQLKPWNHLSRFHCKHLEARWQALRRKLSLQQVQHLKEFGNSCQPLALTKSRTICSTSI</sequence>
<evidence type="ECO:0000313" key="2">
    <source>
        <dbReference type="Proteomes" id="UP001341840"/>
    </source>
</evidence>
<organism evidence="1 2">
    <name type="scientific">Stylosanthes scabra</name>
    <dbReference type="NCBI Taxonomy" id="79078"/>
    <lineage>
        <taxon>Eukaryota</taxon>
        <taxon>Viridiplantae</taxon>
        <taxon>Streptophyta</taxon>
        <taxon>Embryophyta</taxon>
        <taxon>Tracheophyta</taxon>
        <taxon>Spermatophyta</taxon>
        <taxon>Magnoliopsida</taxon>
        <taxon>eudicotyledons</taxon>
        <taxon>Gunneridae</taxon>
        <taxon>Pentapetalae</taxon>
        <taxon>rosids</taxon>
        <taxon>fabids</taxon>
        <taxon>Fabales</taxon>
        <taxon>Fabaceae</taxon>
        <taxon>Papilionoideae</taxon>
        <taxon>50 kb inversion clade</taxon>
        <taxon>dalbergioids sensu lato</taxon>
        <taxon>Dalbergieae</taxon>
        <taxon>Pterocarpus clade</taxon>
        <taxon>Stylosanthes</taxon>
    </lineage>
</organism>
<evidence type="ECO:0000313" key="1">
    <source>
        <dbReference type="EMBL" id="MED6219565.1"/>
    </source>
</evidence>
<gene>
    <name evidence="1" type="ORF">PIB30_036905</name>
</gene>
<proteinExistence type="predicted"/>
<dbReference type="Proteomes" id="UP001341840">
    <property type="component" value="Unassembled WGS sequence"/>
</dbReference>
<reference evidence="1 2" key="1">
    <citation type="journal article" date="2023" name="Plants (Basel)">
        <title>Bridging the Gap: Combining Genomics and Transcriptomics Approaches to Understand Stylosanthes scabra, an Orphan Legume from the Brazilian Caatinga.</title>
        <authorList>
            <person name="Ferreira-Neto J.R.C."/>
            <person name="da Silva M.D."/>
            <person name="Binneck E."/>
            <person name="de Melo N.F."/>
            <person name="da Silva R.H."/>
            <person name="de Melo A.L.T.M."/>
            <person name="Pandolfi V."/>
            <person name="Bustamante F.O."/>
            <person name="Brasileiro-Vidal A.C."/>
            <person name="Benko-Iseppon A.M."/>
        </authorList>
    </citation>
    <scope>NUCLEOTIDE SEQUENCE [LARGE SCALE GENOMIC DNA]</scope>
    <source>
        <tissue evidence="1">Leaves</tissue>
    </source>
</reference>
<protein>
    <submittedName>
        <fullName evidence="1">Uncharacterized protein</fullName>
    </submittedName>
</protein>
<name>A0ABU6ZAF5_9FABA</name>
<dbReference type="EMBL" id="JASCZI010272043">
    <property type="protein sequence ID" value="MED6219565.1"/>
    <property type="molecule type" value="Genomic_DNA"/>
</dbReference>
<accession>A0ABU6ZAF5</accession>